<feature type="transmembrane region" description="Helical" evidence="1">
    <location>
        <begin position="46"/>
        <end position="70"/>
    </location>
</feature>
<dbReference type="Proteomes" id="UP000243679">
    <property type="component" value="Chromosome"/>
</dbReference>
<keyword evidence="1" id="KW-0812">Transmembrane</keyword>
<gene>
    <name evidence="2" type="ORF">TAO_1188</name>
</gene>
<dbReference type="KEGG" id="ntt:TAO_1188"/>
<protein>
    <submittedName>
        <fullName evidence="2">Hypothetical conserved protein</fullName>
    </submittedName>
</protein>
<name>A0A1Q2SN39_9GAMM</name>
<keyword evidence="1" id="KW-1133">Transmembrane helix</keyword>
<dbReference type="AlphaFoldDB" id="A0A1Q2SN39"/>
<feature type="transmembrane region" description="Helical" evidence="1">
    <location>
        <begin position="20"/>
        <end position="39"/>
    </location>
</feature>
<dbReference type="RefSeq" id="WP_096527094.1">
    <property type="nucleotide sequence ID" value="NZ_AP014836.1"/>
</dbReference>
<accession>A0A1Q2SN39</accession>
<organism evidence="2 3">
    <name type="scientific">Candidatus Nitrosoglobus terrae</name>
    <dbReference type="NCBI Taxonomy" id="1630141"/>
    <lineage>
        <taxon>Bacteria</taxon>
        <taxon>Pseudomonadati</taxon>
        <taxon>Pseudomonadota</taxon>
        <taxon>Gammaproteobacteria</taxon>
        <taxon>Chromatiales</taxon>
        <taxon>Chromatiaceae</taxon>
        <taxon>Candidatus Nitrosoglobus</taxon>
    </lineage>
</organism>
<proteinExistence type="predicted"/>
<evidence type="ECO:0000256" key="1">
    <source>
        <dbReference type="SAM" id="Phobius"/>
    </source>
</evidence>
<reference evidence="2 3" key="1">
    <citation type="journal article" date="2017" name="ISME J.">
        <title>An acid-tolerant ammonia-oxidizing ?-proteobacterium from soil.</title>
        <authorList>
            <person name="Hayatsu M."/>
            <person name="Tago K."/>
            <person name="Uchiyama I."/>
            <person name="Toyoda A."/>
            <person name="Wang Y."/>
            <person name="Shimomura Y."/>
            <person name="Okubo T."/>
            <person name="Kurisu F."/>
            <person name="Hirono Y."/>
            <person name="Nonaka K."/>
            <person name="Akiyama H."/>
            <person name="Itoh T."/>
            <person name="Takami H."/>
        </authorList>
    </citation>
    <scope>NUCLEOTIDE SEQUENCE [LARGE SCALE GENOMIC DNA]</scope>
    <source>
        <strain evidence="2 3">TAO100</strain>
    </source>
</reference>
<dbReference type="EMBL" id="AP014836">
    <property type="protein sequence ID" value="BAW80558.1"/>
    <property type="molecule type" value="Genomic_DNA"/>
</dbReference>
<sequence length="73" mass="7479">MRYKEDVITGGVGAPVADEGILAATALFALIAGIIVCIVGKRVHILWAIVTGGSLAVVSGVYLVAIMLGYSSF</sequence>
<keyword evidence="1" id="KW-0472">Membrane</keyword>
<evidence type="ECO:0000313" key="3">
    <source>
        <dbReference type="Proteomes" id="UP000243679"/>
    </source>
</evidence>
<dbReference type="OrthoDB" id="5772639at2"/>
<keyword evidence="3" id="KW-1185">Reference proteome</keyword>
<evidence type="ECO:0000313" key="2">
    <source>
        <dbReference type="EMBL" id="BAW80558.1"/>
    </source>
</evidence>